<feature type="compositionally biased region" description="Low complexity" evidence="2">
    <location>
        <begin position="22"/>
        <end position="35"/>
    </location>
</feature>
<name>A0AAW1PRP6_9CHLO</name>
<gene>
    <name evidence="3" type="ORF">WJX73_000037</name>
</gene>
<comment type="caution">
    <text evidence="3">The sequence shown here is derived from an EMBL/GenBank/DDBJ whole genome shotgun (WGS) entry which is preliminary data.</text>
</comment>
<reference evidence="3 4" key="1">
    <citation type="journal article" date="2024" name="Nat. Commun.">
        <title>Phylogenomics reveals the evolutionary origins of lichenization in chlorophyte algae.</title>
        <authorList>
            <person name="Puginier C."/>
            <person name="Libourel C."/>
            <person name="Otte J."/>
            <person name="Skaloud P."/>
            <person name="Haon M."/>
            <person name="Grisel S."/>
            <person name="Petersen M."/>
            <person name="Berrin J.G."/>
            <person name="Delaux P.M."/>
            <person name="Dal Grande F."/>
            <person name="Keller J."/>
        </authorList>
    </citation>
    <scope>NUCLEOTIDE SEQUENCE [LARGE SCALE GENOMIC DNA]</scope>
    <source>
        <strain evidence="3 4">SAG 2036</strain>
    </source>
</reference>
<evidence type="ECO:0000256" key="2">
    <source>
        <dbReference type="SAM" id="MobiDB-lite"/>
    </source>
</evidence>
<dbReference type="Gene3D" id="3.80.10.10">
    <property type="entry name" value="Ribonuclease Inhibitor"/>
    <property type="match status" value="1"/>
</dbReference>
<accession>A0AAW1PRP6</accession>
<feature type="compositionally biased region" description="Low complexity" evidence="2">
    <location>
        <begin position="45"/>
        <end position="57"/>
    </location>
</feature>
<dbReference type="EMBL" id="JALJOQ010000011">
    <property type="protein sequence ID" value="KAK9811070.1"/>
    <property type="molecule type" value="Genomic_DNA"/>
</dbReference>
<proteinExistence type="predicted"/>
<keyword evidence="4" id="KW-1185">Reference proteome</keyword>
<evidence type="ECO:0000313" key="4">
    <source>
        <dbReference type="Proteomes" id="UP001465755"/>
    </source>
</evidence>
<dbReference type="SUPFAM" id="SSF52047">
    <property type="entry name" value="RNI-like"/>
    <property type="match status" value="1"/>
</dbReference>
<dbReference type="Proteomes" id="UP001465755">
    <property type="component" value="Unassembled WGS sequence"/>
</dbReference>
<comment type="subcellular location">
    <subcellularLocation>
        <location evidence="1">Cytoplasm</location>
        <location evidence="1">Cytoskeleton</location>
        <location evidence="1">Cilium axoneme</location>
    </subcellularLocation>
</comment>
<evidence type="ECO:0000313" key="3">
    <source>
        <dbReference type="EMBL" id="KAK9811070.1"/>
    </source>
</evidence>
<organism evidence="3 4">
    <name type="scientific">Symbiochloris irregularis</name>
    <dbReference type="NCBI Taxonomy" id="706552"/>
    <lineage>
        <taxon>Eukaryota</taxon>
        <taxon>Viridiplantae</taxon>
        <taxon>Chlorophyta</taxon>
        <taxon>core chlorophytes</taxon>
        <taxon>Trebouxiophyceae</taxon>
        <taxon>Trebouxiales</taxon>
        <taxon>Trebouxiaceae</taxon>
        <taxon>Symbiochloris</taxon>
    </lineage>
</organism>
<dbReference type="GO" id="GO:0005930">
    <property type="term" value="C:axoneme"/>
    <property type="evidence" value="ECO:0007669"/>
    <property type="project" value="UniProtKB-SubCell"/>
</dbReference>
<protein>
    <submittedName>
        <fullName evidence="3">Uncharacterized protein</fullName>
    </submittedName>
</protein>
<sequence>MLQQSHSRAGLEDAWGEDGADPAATSSSSTLPSLARRQRGAMDRSQVSSSSQHASSSDGVPTLQAICLGVLAVWLEELIEAGEQVLSLLTAEARAALLAVARHKGLLTDHVLALLLHDEWHTLNLAGQHRVTAPGLLHALQHLPFLEVLDISRCCVPHSVISQLGHMCPRLQVLRLGHDSTTDAALTRALPSLSPQVQQHDHQSWEQLDETTPQLQTGRLARLSYIIWPSMPAKAGKILAEKAPRICLNPDPRKLALPPEADARLPADAAAMELVGQFEWPAPESCQSSAAVSLPERPPIADLFKAAYEDRDQRKAAKAERNYRQALARQWRASPCLRAIRLAEMGVPL</sequence>
<feature type="region of interest" description="Disordered" evidence="2">
    <location>
        <begin position="1"/>
        <end position="59"/>
    </location>
</feature>
<evidence type="ECO:0000256" key="1">
    <source>
        <dbReference type="ARBA" id="ARBA00004430"/>
    </source>
</evidence>
<dbReference type="AlphaFoldDB" id="A0AAW1PRP6"/>
<dbReference type="InterPro" id="IPR032675">
    <property type="entry name" value="LRR_dom_sf"/>
</dbReference>